<dbReference type="Pfam" id="PF04499">
    <property type="entry name" value="SAPS"/>
    <property type="match status" value="1"/>
</dbReference>
<evidence type="ECO:0000313" key="3">
    <source>
        <dbReference type="EMBL" id="KAL3315922.1"/>
    </source>
</evidence>
<gene>
    <name evidence="3" type="ORF">Ciccas_005437</name>
</gene>
<comment type="similarity">
    <text evidence="1">Belongs to the SAPS family.</text>
</comment>
<organism evidence="3 4">
    <name type="scientific">Cichlidogyrus casuarinus</name>
    <dbReference type="NCBI Taxonomy" id="1844966"/>
    <lineage>
        <taxon>Eukaryota</taxon>
        <taxon>Metazoa</taxon>
        <taxon>Spiralia</taxon>
        <taxon>Lophotrochozoa</taxon>
        <taxon>Platyhelminthes</taxon>
        <taxon>Monogenea</taxon>
        <taxon>Monopisthocotylea</taxon>
        <taxon>Dactylogyridea</taxon>
        <taxon>Ancyrocephalidae</taxon>
        <taxon>Cichlidogyrus</taxon>
    </lineage>
</organism>
<accession>A0ABD2Q9K9</accession>
<protein>
    <submittedName>
        <fullName evidence="3">Uncharacterized protein</fullName>
    </submittedName>
</protein>
<reference evidence="3 4" key="1">
    <citation type="submission" date="2024-11" db="EMBL/GenBank/DDBJ databases">
        <title>Adaptive evolution of stress response genes in parasites aligns with host niche diversity.</title>
        <authorList>
            <person name="Hahn C."/>
            <person name="Resl P."/>
        </authorList>
    </citation>
    <scope>NUCLEOTIDE SEQUENCE [LARGE SCALE GENOMIC DNA]</scope>
    <source>
        <strain evidence="3">EGGRZ-B1_66</strain>
        <tissue evidence="3">Body</tissue>
    </source>
</reference>
<dbReference type="InterPro" id="IPR007587">
    <property type="entry name" value="SAPS"/>
</dbReference>
<name>A0ABD2Q9K9_9PLAT</name>
<proteinExistence type="inferred from homology"/>
<comment type="caution">
    <text evidence="3">The sequence shown here is derived from an EMBL/GenBank/DDBJ whole genome shotgun (WGS) entry which is preliminary data.</text>
</comment>
<evidence type="ECO:0000313" key="4">
    <source>
        <dbReference type="Proteomes" id="UP001626550"/>
    </source>
</evidence>
<evidence type="ECO:0000256" key="1">
    <source>
        <dbReference type="ARBA" id="ARBA00006180"/>
    </source>
</evidence>
<sequence>MSKPQFIAKLINCIVTGESSKCVQISLEILCSGFPSITSSIMNPNDHFLDQLYNDLLSDSTPTLNCCHIKDVLLSLFFANETFMLNYVKEKHSFVDDVLSNIDKSPVIDLLFFSVKCAEKKEVENQMLRMLCELELIDRVITLFSCTEDQVVMSCCVQILGGLLAVTRSYSALKQANSDHCNVATTEMLETLESRDIIEKLLHSCLRLEHDGQGPILNGYRLISTLFYLRCLIEPSTNIEVGPEIPALPSYQETSLNIPLYQKSVQITEKIASLFFPYVSGLVEFVYQPLPTVSRRILFLERKKRPTVVNKYNL</sequence>
<dbReference type="EMBL" id="JBJKFK010000638">
    <property type="protein sequence ID" value="KAL3315922.1"/>
    <property type="molecule type" value="Genomic_DNA"/>
</dbReference>
<keyword evidence="2" id="KW-0131">Cell cycle</keyword>
<keyword evidence="4" id="KW-1185">Reference proteome</keyword>
<dbReference type="PANTHER" id="PTHR12634:SF8">
    <property type="entry name" value="FIERY MOUNTAIN, ISOFORM D"/>
    <property type="match status" value="1"/>
</dbReference>
<dbReference type="AlphaFoldDB" id="A0ABD2Q9K9"/>
<dbReference type="PANTHER" id="PTHR12634">
    <property type="entry name" value="SIT4 YEAST -ASSOCIATING PROTEIN-RELATED"/>
    <property type="match status" value="1"/>
</dbReference>
<evidence type="ECO:0000256" key="2">
    <source>
        <dbReference type="ARBA" id="ARBA00023306"/>
    </source>
</evidence>
<dbReference type="Proteomes" id="UP001626550">
    <property type="component" value="Unassembled WGS sequence"/>
</dbReference>